<dbReference type="OrthoDB" id="9797416at2"/>
<dbReference type="Proteomes" id="UP000189462">
    <property type="component" value="Unassembled WGS sequence"/>
</dbReference>
<dbReference type="PANTHER" id="PTHR20371:SF1">
    <property type="entry name" value="ENOLASE-PHOSPHATASE E1"/>
    <property type="match status" value="1"/>
</dbReference>
<proteinExistence type="inferred from homology"/>
<dbReference type="SFLD" id="SFLDG01133">
    <property type="entry name" value="C1.5.4:_Enolase-phosphatase_Li"/>
    <property type="match status" value="1"/>
</dbReference>
<evidence type="ECO:0000313" key="6">
    <source>
        <dbReference type="Proteomes" id="UP000189462"/>
    </source>
</evidence>
<protein>
    <recommendedName>
        <fullName evidence="4">Enolase-phosphatase E1</fullName>
        <ecNumber evidence="4">3.1.3.77</ecNumber>
    </recommendedName>
    <alternativeName>
        <fullName evidence="4">2,3-diketo-5-methylthio-1-phosphopentane phosphatase</fullName>
    </alternativeName>
</protein>
<evidence type="ECO:0000256" key="4">
    <source>
        <dbReference type="HAMAP-Rule" id="MF_01681"/>
    </source>
</evidence>
<dbReference type="InterPro" id="IPR023214">
    <property type="entry name" value="HAD_sf"/>
</dbReference>
<sequence>MINAIVTDIEGTVTPIRFVTETLYPYARQRIPDFLRDRADDPEVQRIMREVREEAGRELDSDDIIAQLIAWMDADRKVAPLKDLQGMIWEQGYRDGSLVTDMYEDAARRLREWHDRGIRLYVFSSGSVQAQKLIFAHTNHGDLGPVFSGYFDTRIGHKRDAAAYRAIAESIGVAPNAILFLSDVRQELDAAREAGIHTHWLVRDHLPPGPVAHRRVRGFDDIRPEHHMHVY</sequence>
<reference evidence="5 6" key="1">
    <citation type="submission" date="2017-02" db="EMBL/GenBank/DDBJ databases">
        <title>Genomic diversity within the haloalkaliphilic genus Thioalkalivibrio.</title>
        <authorList>
            <person name="Ahn A.-C."/>
            <person name="Meier-Kolthoff J."/>
            <person name="Overmars L."/>
            <person name="Richter M."/>
            <person name="Woyke T."/>
            <person name="Sorokin D.Y."/>
            <person name="Muyzer G."/>
        </authorList>
    </citation>
    <scope>NUCLEOTIDE SEQUENCE [LARGE SCALE GENOMIC DNA]</scope>
    <source>
        <strain evidence="5 6">ALJD</strain>
    </source>
</reference>
<comment type="catalytic activity">
    <reaction evidence="4">
        <text>5-methylsulfanyl-2,3-dioxopentyl phosphate + H2O = 1,2-dihydroxy-5-(methylsulfanyl)pent-1-en-3-one + phosphate</text>
        <dbReference type="Rhea" id="RHEA:21700"/>
        <dbReference type="ChEBI" id="CHEBI:15377"/>
        <dbReference type="ChEBI" id="CHEBI:43474"/>
        <dbReference type="ChEBI" id="CHEBI:49252"/>
        <dbReference type="ChEBI" id="CHEBI:58828"/>
        <dbReference type="EC" id="3.1.3.77"/>
    </reaction>
</comment>
<dbReference type="InterPro" id="IPR006439">
    <property type="entry name" value="HAD-SF_hydro_IA"/>
</dbReference>
<dbReference type="RefSeq" id="WP_077277225.1">
    <property type="nucleotide sequence ID" value="NZ_MVBK01000002.1"/>
</dbReference>
<dbReference type="SFLD" id="SFLDS00003">
    <property type="entry name" value="Haloacid_Dehalogenase"/>
    <property type="match status" value="1"/>
</dbReference>
<dbReference type="CDD" id="cd01629">
    <property type="entry name" value="HAD_EP"/>
    <property type="match status" value="1"/>
</dbReference>
<keyword evidence="2 4" id="KW-0378">Hydrolase</keyword>
<gene>
    <name evidence="4" type="primary">mtnC</name>
    <name evidence="5" type="ORF">B1C78_00690</name>
</gene>
<dbReference type="GO" id="GO:0043874">
    <property type="term" value="F:acireductone synthase activity"/>
    <property type="evidence" value="ECO:0007669"/>
    <property type="project" value="UniProtKB-EC"/>
</dbReference>
<comment type="cofactor">
    <cofactor evidence="4">
        <name>Mg(2+)</name>
        <dbReference type="ChEBI" id="CHEBI:18420"/>
    </cofactor>
    <text evidence="4">Binds 1 Mg(2+) ion per subunit.</text>
</comment>
<dbReference type="Gene3D" id="1.10.720.60">
    <property type="match status" value="1"/>
</dbReference>
<dbReference type="Gene3D" id="3.40.50.1000">
    <property type="entry name" value="HAD superfamily/HAD-like"/>
    <property type="match status" value="1"/>
</dbReference>
<accession>A0A1V3NUE9</accession>
<dbReference type="GO" id="GO:0043716">
    <property type="term" value="F:2-hydroxy-3-keto-5-methylthiopentenyl-1-phosphate phosphatase activity"/>
    <property type="evidence" value="ECO:0007669"/>
    <property type="project" value="UniProtKB-UniRule"/>
</dbReference>
<dbReference type="GO" id="GO:0019509">
    <property type="term" value="P:L-methionine salvage from methylthioadenosine"/>
    <property type="evidence" value="ECO:0007669"/>
    <property type="project" value="UniProtKB-UniRule"/>
</dbReference>
<dbReference type="SUPFAM" id="SSF56784">
    <property type="entry name" value="HAD-like"/>
    <property type="match status" value="1"/>
</dbReference>
<dbReference type="Pfam" id="PF00702">
    <property type="entry name" value="Hydrolase"/>
    <property type="match status" value="1"/>
</dbReference>
<comment type="pathway">
    <text evidence="4">Amino-acid biosynthesis; L-methionine biosynthesis via salvage pathway; L-methionine from S-methyl-5-thio-alpha-D-ribose 1-phosphate: step 3/6.</text>
</comment>
<keyword evidence="6" id="KW-1185">Reference proteome</keyword>
<keyword evidence="1 4" id="KW-0028">Amino-acid biosynthesis</keyword>
<comment type="function">
    <text evidence="4">Bifunctional enzyme that catalyzes the enolization of 2,3-diketo-5-methylthiopentyl-1-phosphate (DK-MTP-1-P) into the intermediate 2-hydroxy-3-keto-5-methylthiopentenyl-1-phosphate (HK-MTPenyl-1-P), which is then dephosphorylated to form the acireductone 1,2-dihydroxy-3-keto-5-methylthiopentene (DHK-MTPene).</text>
</comment>
<dbReference type="SFLD" id="SFLDF00044">
    <property type="entry name" value="enolase-phosphatase"/>
    <property type="match status" value="1"/>
</dbReference>
<dbReference type="SFLD" id="SFLDG01129">
    <property type="entry name" value="C1.5:_HAD__Beta-PGM__Phosphata"/>
    <property type="match status" value="1"/>
</dbReference>
<evidence type="ECO:0000256" key="3">
    <source>
        <dbReference type="ARBA" id="ARBA00023167"/>
    </source>
</evidence>
<evidence type="ECO:0000256" key="2">
    <source>
        <dbReference type="ARBA" id="ARBA00022801"/>
    </source>
</evidence>
<dbReference type="NCBIfam" id="TIGR01691">
    <property type="entry name" value="enolase-ppase"/>
    <property type="match status" value="1"/>
</dbReference>
<comment type="caution">
    <text evidence="5">The sequence shown here is derived from an EMBL/GenBank/DDBJ whole genome shotgun (WGS) entry which is preliminary data.</text>
</comment>
<dbReference type="EC" id="3.1.3.77" evidence="4"/>
<evidence type="ECO:0000256" key="1">
    <source>
        <dbReference type="ARBA" id="ARBA00022605"/>
    </source>
</evidence>
<dbReference type="UniPathway" id="UPA00904">
    <property type="reaction ID" value="UER00876"/>
</dbReference>
<evidence type="ECO:0000313" key="5">
    <source>
        <dbReference type="EMBL" id="OOG28745.1"/>
    </source>
</evidence>
<dbReference type="PANTHER" id="PTHR20371">
    <property type="entry name" value="ENOLASE-PHOSPHATASE E1"/>
    <property type="match status" value="1"/>
</dbReference>
<organism evidence="5 6">
    <name type="scientific">Thioalkalivibrio denitrificans</name>
    <dbReference type="NCBI Taxonomy" id="108003"/>
    <lineage>
        <taxon>Bacteria</taxon>
        <taxon>Pseudomonadati</taxon>
        <taxon>Pseudomonadota</taxon>
        <taxon>Gammaproteobacteria</taxon>
        <taxon>Chromatiales</taxon>
        <taxon>Ectothiorhodospiraceae</taxon>
        <taxon>Thioalkalivibrio</taxon>
    </lineage>
</organism>
<dbReference type="PRINTS" id="PR00413">
    <property type="entry name" value="HADHALOGNASE"/>
</dbReference>
<dbReference type="GO" id="GO:0043715">
    <property type="term" value="F:2,3-diketo-5-methylthiopentyl-1-phosphate enolase activity"/>
    <property type="evidence" value="ECO:0007669"/>
    <property type="project" value="UniProtKB-UniRule"/>
</dbReference>
<comment type="similarity">
    <text evidence="4">Belongs to the HAD-like hydrolase superfamily. MasA/MtnC family.</text>
</comment>
<dbReference type="EMBL" id="MVBK01000002">
    <property type="protein sequence ID" value="OOG28745.1"/>
    <property type="molecule type" value="Genomic_DNA"/>
</dbReference>
<dbReference type="AlphaFoldDB" id="A0A1V3NUE9"/>
<comment type="pathway">
    <text evidence="4">Amino-acid biosynthesis; L-methionine biosynthesis via salvage pathway; L-methionine from S-methyl-5-thio-alpha-D-ribose 1-phosphate: step 4/6.</text>
</comment>
<dbReference type="GO" id="GO:0000287">
    <property type="term" value="F:magnesium ion binding"/>
    <property type="evidence" value="ECO:0007669"/>
    <property type="project" value="UniProtKB-UniRule"/>
</dbReference>
<dbReference type="STRING" id="108003.B1C78_00690"/>
<keyword evidence="4" id="KW-0479">Metal-binding</keyword>
<keyword evidence="4" id="KW-0460">Magnesium</keyword>
<keyword evidence="3 4" id="KW-0486">Methionine biosynthesis</keyword>
<comment type="subunit">
    <text evidence="4">Monomer.</text>
</comment>
<dbReference type="InterPro" id="IPR023943">
    <property type="entry name" value="Enolase-ppase_E1"/>
</dbReference>
<name>A0A1V3NUE9_9GAMM</name>
<dbReference type="NCBIfam" id="TIGR01549">
    <property type="entry name" value="HAD-SF-IA-v1"/>
    <property type="match status" value="1"/>
</dbReference>
<dbReference type="InterPro" id="IPR036412">
    <property type="entry name" value="HAD-like_sf"/>
</dbReference>
<dbReference type="HAMAP" id="MF_01681">
    <property type="entry name" value="Salvage_MtnC"/>
    <property type="match status" value="1"/>
</dbReference>